<evidence type="ECO:0000313" key="3">
    <source>
        <dbReference type="Proteomes" id="UP000298327"/>
    </source>
</evidence>
<evidence type="ECO:0000313" key="2">
    <source>
        <dbReference type="EMBL" id="TFY55011.1"/>
    </source>
</evidence>
<dbReference type="EMBL" id="SEOQ01000962">
    <property type="protein sequence ID" value="TFY55011.1"/>
    <property type="molecule type" value="Genomic_DNA"/>
</dbReference>
<proteinExistence type="predicted"/>
<feature type="region of interest" description="Disordered" evidence="1">
    <location>
        <begin position="25"/>
        <end position="183"/>
    </location>
</feature>
<feature type="compositionally biased region" description="Basic and acidic residues" evidence="1">
    <location>
        <begin position="62"/>
        <end position="71"/>
    </location>
</feature>
<feature type="non-terminal residue" evidence="2">
    <location>
        <position position="183"/>
    </location>
</feature>
<feature type="compositionally biased region" description="Polar residues" evidence="1">
    <location>
        <begin position="31"/>
        <end position="61"/>
    </location>
</feature>
<sequence>MVTRLSPEPLPDERPRQSVANLIGRFEQQTKRQSIGSTSPPSNGTLTPSRTSSVLSHTTGDSVKEELKASREWPPVAKSAPSSKPNSPPTSSILLTRKSTLSPPLALETLPPAAEPEPATPADVATPTNARSDPEPATATRASMNAPPPKAAPAIAAARKTTAAPRHSAPAKPHPTSPSKSTP</sequence>
<dbReference type="AlphaFoldDB" id="A0A4Y9Y0U6"/>
<dbReference type="Proteomes" id="UP000298327">
    <property type="component" value="Unassembled WGS sequence"/>
</dbReference>
<feature type="compositionally biased region" description="Low complexity" evidence="1">
    <location>
        <begin position="152"/>
        <end position="171"/>
    </location>
</feature>
<evidence type="ECO:0000256" key="1">
    <source>
        <dbReference type="SAM" id="MobiDB-lite"/>
    </source>
</evidence>
<gene>
    <name evidence="2" type="ORF">EVG20_g9477</name>
</gene>
<feature type="compositionally biased region" description="Low complexity" evidence="1">
    <location>
        <begin position="103"/>
        <end position="112"/>
    </location>
</feature>
<accession>A0A4Y9Y0U6</accession>
<dbReference type="OrthoDB" id="3271236at2759"/>
<reference evidence="2 3" key="1">
    <citation type="submission" date="2019-02" db="EMBL/GenBank/DDBJ databases">
        <title>Genome sequencing of the rare red list fungi Dentipellis fragilis.</title>
        <authorList>
            <person name="Buettner E."/>
            <person name="Kellner H."/>
        </authorList>
    </citation>
    <scope>NUCLEOTIDE SEQUENCE [LARGE SCALE GENOMIC DNA]</scope>
    <source>
        <strain evidence="2 3">DSM 105465</strain>
    </source>
</reference>
<dbReference type="STRING" id="205917.A0A4Y9Y0U6"/>
<comment type="caution">
    <text evidence="2">The sequence shown here is derived from an EMBL/GenBank/DDBJ whole genome shotgun (WGS) entry which is preliminary data.</text>
</comment>
<protein>
    <submittedName>
        <fullName evidence="2">Uncharacterized protein</fullName>
    </submittedName>
</protein>
<organism evidence="2 3">
    <name type="scientific">Dentipellis fragilis</name>
    <dbReference type="NCBI Taxonomy" id="205917"/>
    <lineage>
        <taxon>Eukaryota</taxon>
        <taxon>Fungi</taxon>
        <taxon>Dikarya</taxon>
        <taxon>Basidiomycota</taxon>
        <taxon>Agaricomycotina</taxon>
        <taxon>Agaricomycetes</taxon>
        <taxon>Russulales</taxon>
        <taxon>Hericiaceae</taxon>
        <taxon>Dentipellis</taxon>
    </lineage>
</organism>
<feature type="compositionally biased region" description="Low complexity" evidence="1">
    <location>
        <begin position="74"/>
        <end position="92"/>
    </location>
</feature>
<name>A0A4Y9Y0U6_9AGAM</name>
<keyword evidence="3" id="KW-1185">Reference proteome</keyword>
<feature type="compositionally biased region" description="Polar residues" evidence="1">
    <location>
        <begin position="93"/>
        <end position="102"/>
    </location>
</feature>